<dbReference type="GO" id="GO:0098609">
    <property type="term" value="P:cell-cell adhesion"/>
    <property type="evidence" value="ECO:0007669"/>
    <property type="project" value="TreeGrafter"/>
</dbReference>
<feature type="compositionally biased region" description="Pro residues" evidence="3">
    <location>
        <begin position="217"/>
        <end position="226"/>
    </location>
</feature>
<dbReference type="GO" id="GO:0019901">
    <property type="term" value="F:protein kinase binding"/>
    <property type="evidence" value="ECO:0007669"/>
    <property type="project" value="TreeGrafter"/>
</dbReference>
<dbReference type="PANTHER" id="PTHR23119">
    <property type="entry name" value="DISCS LARGE"/>
    <property type="match status" value="1"/>
</dbReference>
<dbReference type="GO" id="GO:0097120">
    <property type="term" value="P:receptor localization to synapse"/>
    <property type="evidence" value="ECO:0007669"/>
    <property type="project" value="TreeGrafter"/>
</dbReference>
<dbReference type="EMBL" id="OZ035836">
    <property type="protein sequence ID" value="CAL1580641.1"/>
    <property type="molecule type" value="Genomic_DNA"/>
</dbReference>
<feature type="compositionally biased region" description="Pro residues" evidence="3">
    <location>
        <begin position="201"/>
        <end position="210"/>
    </location>
</feature>
<comment type="subcellular location">
    <subcellularLocation>
        <location evidence="1">Membrane</location>
    </subcellularLocation>
</comment>
<keyword evidence="2" id="KW-0472">Membrane</keyword>
<dbReference type="GO" id="GO:0016323">
    <property type="term" value="C:basolateral plasma membrane"/>
    <property type="evidence" value="ECO:0007669"/>
    <property type="project" value="TreeGrafter"/>
</dbReference>
<dbReference type="InterPro" id="IPR050614">
    <property type="entry name" value="Synaptic_Scaffolding_LAP-MAGUK"/>
</dbReference>
<evidence type="ECO:0000256" key="1">
    <source>
        <dbReference type="ARBA" id="ARBA00004370"/>
    </source>
</evidence>
<organism evidence="4 5">
    <name type="scientific">Knipowitschia caucasica</name>
    <name type="common">Caucasian dwarf goby</name>
    <name type="synonym">Pomatoschistus caucasicus</name>
    <dbReference type="NCBI Taxonomy" id="637954"/>
    <lineage>
        <taxon>Eukaryota</taxon>
        <taxon>Metazoa</taxon>
        <taxon>Chordata</taxon>
        <taxon>Craniata</taxon>
        <taxon>Vertebrata</taxon>
        <taxon>Euteleostomi</taxon>
        <taxon>Actinopterygii</taxon>
        <taxon>Neopterygii</taxon>
        <taxon>Teleostei</taxon>
        <taxon>Neoteleostei</taxon>
        <taxon>Acanthomorphata</taxon>
        <taxon>Gobiaria</taxon>
        <taxon>Gobiiformes</taxon>
        <taxon>Gobioidei</taxon>
        <taxon>Gobiidae</taxon>
        <taxon>Gobiinae</taxon>
        <taxon>Knipowitschia</taxon>
    </lineage>
</organism>
<feature type="region of interest" description="Disordered" evidence="3">
    <location>
        <begin position="82"/>
        <end position="158"/>
    </location>
</feature>
<feature type="compositionally biased region" description="Basic and acidic residues" evidence="3">
    <location>
        <begin position="86"/>
        <end position="98"/>
    </location>
</feature>
<dbReference type="PANTHER" id="PTHR23119:SF51">
    <property type="entry name" value="DISKS LARGE 1 TUMOR SUPPRESSOR PROTEIN"/>
    <property type="match status" value="1"/>
</dbReference>
<dbReference type="GO" id="GO:0043113">
    <property type="term" value="P:receptor clustering"/>
    <property type="evidence" value="ECO:0007669"/>
    <property type="project" value="TreeGrafter"/>
</dbReference>
<evidence type="ECO:0000313" key="4">
    <source>
        <dbReference type="EMBL" id="CAL1580641.1"/>
    </source>
</evidence>
<name>A0AAV2JVI1_KNICA</name>
<dbReference type="Proteomes" id="UP001497482">
    <property type="component" value="Chromosome 14"/>
</dbReference>
<protein>
    <submittedName>
        <fullName evidence="4">Uncharacterized protein</fullName>
    </submittedName>
</protein>
<accession>A0AAV2JVI1</accession>
<evidence type="ECO:0000313" key="5">
    <source>
        <dbReference type="Proteomes" id="UP001497482"/>
    </source>
</evidence>
<feature type="compositionally biased region" description="Polar residues" evidence="3">
    <location>
        <begin position="1"/>
        <end position="11"/>
    </location>
</feature>
<dbReference type="GO" id="GO:0030054">
    <property type="term" value="C:cell junction"/>
    <property type="evidence" value="ECO:0007669"/>
    <property type="project" value="TreeGrafter"/>
</dbReference>
<evidence type="ECO:0000256" key="2">
    <source>
        <dbReference type="ARBA" id="ARBA00023136"/>
    </source>
</evidence>
<feature type="compositionally biased region" description="Low complexity" evidence="3">
    <location>
        <begin position="139"/>
        <end position="158"/>
    </location>
</feature>
<dbReference type="Gene3D" id="3.40.50.300">
    <property type="entry name" value="P-loop containing nucleotide triphosphate hydrolases"/>
    <property type="match status" value="1"/>
</dbReference>
<dbReference type="InterPro" id="IPR027417">
    <property type="entry name" value="P-loop_NTPase"/>
</dbReference>
<keyword evidence="5" id="KW-1185">Reference proteome</keyword>
<evidence type="ECO:0000256" key="3">
    <source>
        <dbReference type="SAM" id="MobiDB-lite"/>
    </source>
</evidence>
<proteinExistence type="predicted"/>
<gene>
    <name evidence="4" type="ORF">KC01_LOCUS11462</name>
</gene>
<dbReference type="GO" id="GO:0045197">
    <property type="term" value="P:establishment or maintenance of epithelial cell apical/basal polarity"/>
    <property type="evidence" value="ECO:0007669"/>
    <property type="project" value="TreeGrafter"/>
</dbReference>
<feature type="region of interest" description="Disordered" evidence="3">
    <location>
        <begin position="1"/>
        <end position="32"/>
    </location>
</feature>
<dbReference type="AlphaFoldDB" id="A0AAV2JVI1"/>
<reference evidence="4 5" key="1">
    <citation type="submission" date="2024-04" db="EMBL/GenBank/DDBJ databases">
        <authorList>
            <person name="Waldvogel A.-M."/>
            <person name="Schoenle A."/>
        </authorList>
    </citation>
    <scope>NUCLEOTIDE SEQUENCE [LARGE SCALE GENOMIC DNA]</scope>
</reference>
<feature type="region of interest" description="Disordered" evidence="3">
    <location>
        <begin position="190"/>
        <end position="237"/>
    </location>
</feature>
<sequence>MSTSSRSMTSVERTRLAESSPSTRAERRASRRAATWSDLCEELLSRGHMSYTRPVIILGPMKDRINDDLISEFPEKFGSCVPQSGAHRDAQGLSEERCSQAQYGASPPPPPLTTSTLRLIHPAPPPQHTSTPYFLHTAPPLSQTFSTPPPLTSSTPSTPHIHLQLLHAAPPPPASSTPLHFLPTAILPSAPPPLRASSPPRLLPSVPPPLRASSPPRLLPSAPPPLRASSTPEQQGL</sequence>